<dbReference type="InterPro" id="IPR051054">
    <property type="entry name" value="SorC_transcr_regulators"/>
</dbReference>
<organism evidence="8 9">
    <name type="scientific">Polycladomyces zharkentensis</name>
    <dbReference type="NCBI Taxonomy" id="2807616"/>
    <lineage>
        <taxon>Bacteria</taxon>
        <taxon>Bacillati</taxon>
        <taxon>Bacillota</taxon>
        <taxon>Bacilli</taxon>
        <taxon>Bacillales</taxon>
        <taxon>Thermoactinomycetaceae</taxon>
        <taxon>Polycladomyces</taxon>
    </lineage>
</organism>
<dbReference type="Pfam" id="PF21715">
    <property type="entry name" value="CggR_N"/>
    <property type="match status" value="1"/>
</dbReference>
<dbReference type="InterPro" id="IPR036388">
    <property type="entry name" value="WH-like_DNA-bd_sf"/>
</dbReference>
<feature type="domain" description="CggR N-terminal DNA binding" evidence="7">
    <location>
        <begin position="18"/>
        <end position="87"/>
    </location>
</feature>
<feature type="region of interest" description="Disordered" evidence="5">
    <location>
        <begin position="338"/>
        <end position="360"/>
    </location>
</feature>
<protein>
    <recommendedName>
        <fullName evidence="10">Central glycolytic genes regulator</fullName>
    </recommendedName>
</protein>
<name>A0ABS2WLD6_9BACL</name>
<evidence type="ECO:0000259" key="7">
    <source>
        <dbReference type="Pfam" id="PF21715"/>
    </source>
</evidence>
<dbReference type="Gene3D" id="1.10.10.10">
    <property type="entry name" value="Winged helix-like DNA-binding domain superfamily/Winged helix DNA-binding domain"/>
    <property type="match status" value="1"/>
</dbReference>
<evidence type="ECO:0000256" key="5">
    <source>
        <dbReference type="SAM" id="MobiDB-lite"/>
    </source>
</evidence>
<dbReference type="SUPFAM" id="SSF46785">
    <property type="entry name" value="Winged helix' DNA-binding domain"/>
    <property type="match status" value="1"/>
</dbReference>
<evidence type="ECO:0008006" key="10">
    <source>
        <dbReference type="Google" id="ProtNLM"/>
    </source>
</evidence>
<evidence type="ECO:0000313" key="9">
    <source>
        <dbReference type="Proteomes" id="UP001177120"/>
    </source>
</evidence>
<keyword evidence="3" id="KW-0238">DNA-binding</keyword>
<dbReference type="Pfam" id="PF04198">
    <property type="entry name" value="Sugar-bind"/>
    <property type="match status" value="1"/>
</dbReference>
<evidence type="ECO:0000259" key="6">
    <source>
        <dbReference type="Pfam" id="PF04198"/>
    </source>
</evidence>
<accession>A0ABS2WLD6</accession>
<keyword evidence="4" id="KW-0804">Transcription</keyword>
<keyword evidence="2" id="KW-0805">Transcription regulation</keyword>
<dbReference type="RefSeq" id="WP_205496100.1">
    <property type="nucleotide sequence ID" value="NZ_JAFHAP010000011.1"/>
</dbReference>
<dbReference type="InterPro" id="IPR007324">
    <property type="entry name" value="Sugar-bd_dom_put"/>
</dbReference>
<keyword evidence="9" id="KW-1185">Reference proteome</keyword>
<feature type="domain" description="Sugar-binding" evidence="6">
    <location>
        <begin position="90"/>
        <end position="338"/>
    </location>
</feature>
<dbReference type="InterPro" id="IPR048715">
    <property type="entry name" value="CggR_N"/>
</dbReference>
<dbReference type="PANTHER" id="PTHR34294">
    <property type="entry name" value="TRANSCRIPTIONAL REGULATOR-RELATED"/>
    <property type="match status" value="1"/>
</dbReference>
<dbReference type="PANTHER" id="PTHR34294:SF5">
    <property type="entry name" value="CENTRAL GLYCOLYTIC GENES REGULATOR"/>
    <property type="match status" value="1"/>
</dbReference>
<comment type="similarity">
    <text evidence="1">Belongs to the SorC transcriptional regulatory family.</text>
</comment>
<gene>
    <name evidence="8" type="ORF">JQC72_12325</name>
</gene>
<dbReference type="InterPro" id="IPR037171">
    <property type="entry name" value="NagB/RpiA_transferase-like"/>
</dbReference>
<dbReference type="SUPFAM" id="SSF100950">
    <property type="entry name" value="NagB/RpiA/CoA transferase-like"/>
    <property type="match status" value="1"/>
</dbReference>
<evidence type="ECO:0000256" key="2">
    <source>
        <dbReference type="ARBA" id="ARBA00023015"/>
    </source>
</evidence>
<proteinExistence type="inferred from homology"/>
<evidence type="ECO:0000256" key="4">
    <source>
        <dbReference type="ARBA" id="ARBA00023163"/>
    </source>
</evidence>
<evidence type="ECO:0000256" key="1">
    <source>
        <dbReference type="ARBA" id="ARBA00010466"/>
    </source>
</evidence>
<dbReference type="EMBL" id="JAFHAP010000011">
    <property type="protein sequence ID" value="MBN2910286.1"/>
    <property type="molecule type" value="Genomic_DNA"/>
</dbReference>
<evidence type="ECO:0000313" key="8">
    <source>
        <dbReference type="EMBL" id="MBN2910286.1"/>
    </source>
</evidence>
<reference evidence="8" key="1">
    <citation type="journal article" date="2024" name="Int. J. Syst. Evol. Microbiol.">
        <title>Polycladomyces zharkentensis sp. nov., a novel thermophilic cellulose- and starch-degrading member of the Bacillota from a geothermal aquifer in Kazakhstan.</title>
        <authorList>
            <person name="Mashzhan A."/>
            <person name="Kistaubayeva A."/>
            <person name="Javier-Lopez R."/>
            <person name="Bissenova U."/>
            <person name="Bissenbay A."/>
            <person name="Birkeland N.K."/>
        </authorList>
    </citation>
    <scope>NUCLEOTIDE SEQUENCE</scope>
    <source>
        <strain evidence="8">ZKZ2T</strain>
    </source>
</reference>
<comment type="caution">
    <text evidence="8">The sequence shown here is derived from an EMBL/GenBank/DDBJ whole genome shotgun (WGS) entry which is preliminary data.</text>
</comment>
<sequence length="360" mass="39506">MNQLLRLQKQLLPDLLEVMRKRYEIMRHIQLMQPVGRRSLAGALDSTERILRSEVDFLRTQGLVRVDSVGMSLTERGTDLLSEMEPLIKDLFGLTDLEVRLARRLGLKKVIIVPGDADQSDWVKKEMGRSGARLLRQMARPDQVVAVTGGTTVAAVAEMMTPTPSLKSAMFVPARGGLGEAVELEANYIASLMAKKTGGDYRLMHVPDQLSDEAREMLLREPHIQEVMELLREARIVIHGIGEATKMAIRRKSSPDEVAHIQHSGAVGEAFGYYFNPNGEIVSRVRTVGLQLDDMGGIESIIAIAGGRSKAQAIAAVCPAVGNDVLITDEAAARAILEETEESGEEPSNQNGSFHKQHQA</sequence>
<dbReference type="Gene3D" id="3.40.50.1360">
    <property type="match status" value="1"/>
</dbReference>
<evidence type="ECO:0000256" key="3">
    <source>
        <dbReference type="ARBA" id="ARBA00023125"/>
    </source>
</evidence>
<dbReference type="Proteomes" id="UP001177120">
    <property type="component" value="Unassembled WGS sequence"/>
</dbReference>
<dbReference type="InterPro" id="IPR036390">
    <property type="entry name" value="WH_DNA-bd_sf"/>
</dbReference>